<evidence type="ECO:0008006" key="5">
    <source>
        <dbReference type="Google" id="ProtNLM"/>
    </source>
</evidence>
<name>K0RVK2_THAOC</name>
<protein>
    <recommendedName>
        <fullName evidence="5">Secreted protein</fullName>
    </recommendedName>
</protein>
<keyword evidence="4" id="KW-1185">Reference proteome</keyword>
<organism evidence="3 4">
    <name type="scientific">Thalassiosira oceanica</name>
    <name type="common">Marine diatom</name>
    <dbReference type="NCBI Taxonomy" id="159749"/>
    <lineage>
        <taxon>Eukaryota</taxon>
        <taxon>Sar</taxon>
        <taxon>Stramenopiles</taxon>
        <taxon>Ochrophyta</taxon>
        <taxon>Bacillariophyta</taxon>
        <taxon>Coscinodiscophyceae</taxon>
        <taxon>Thalassiosirophycidae</taxon>
        <taxon>Thalassiosirales</taxon>
        <taxon>Thalassiosiraceae</taxon>
        <taxon>Thalassiosira</taxon>
    </lineage>
</organism>
<dbReference type="AlphaFoldDB" id="K0RVK2"/>
<dbReference type="Proteomes" id="UP000266841">
    <property type="component" value="Unassembled WGS sequence"/>
</dbReference>
<keyword evidence="2" id="KW-0732">Signal</keyword>
<feature type="compositionally biased region" description="Basic and acidic residues" evidence="1">
    <location>
        <begin position="42"/>
        <end position="51"/>
    </location>
</feature>
<evidence type="ECO:0000313" key="4">
    <source>
        <dbReference type="Proteomes" id="UP000266841"/>
    </source>
</evidence>
<feature type="non-terminal residue" evidence="3">
    <location>
        <position position="86"/>
    </location>
</feature>
<comment type="caution">
    <text evidence="3">The sequence shown here is derived from an EMBL/GenBank/DDBJ whole genome shotgun (WGS) entry which is preliminary data.</text>
</comment>
<proteinExistence type="predicted"/>
<evidence type="ECO:0000256" key="2">
    <source>
        <dbReference type="SAM" id="SignalP"/>
    </source>
</evidence>
<evidence type="ECO:0000256" key="1">
    <source>
        <dbReference type="SAM" id="MobiDB-lite"/>
    </source>
</evidence>
<feature type="chain" id="PRO_5003840605" description="Secreted protein" evidence="2">
    <location>
        <begin position="19"/>
        <end position="86"/>
    </location>
</feature>
<evidence type="ECO:0000313" key="3">
    <source>
        <dbReference type="EMBL" id="EJK57020.1"/>
    </source>
</evidence>
<gene>
    <name evidence="3" type="ORF">THAOC_22981</name>
</gene>
<accession>K0RVK2</accession>
<dbReference type="EMBL" id="AGNL01029802">
    <property type="protein sequence ID" value="EJK57020.1"/>
    <property type="molecule type" value="Genomic_DNA"/>
</dbReference>
<feature type="signal peptide" evidence="2">
    <location>
        <begin position="1"/>
        <end position="18"/>
    </location>
</feature>
<sequence>MGTRMAAAASWALRLATAMPSSSAGRAGVAARRVRPTLASRLGRDPGERRPRGNPAGQTGWLAGFDDGERRSRFAPKRLRLNEIGR</sequence>
<feature type="compositionally biased region" description="Low complexity" evidence="1">
    <location>
        <begin position="22"/>
        <end position="31"/>
    </location>
</feature>
<feature type="region of interest" description="Disordered" evidence="1">
    <location>
        <begin position="22"/>
        <end position="68"/>
    </location>
</feature>
<reference evidence="3 4" key="1">
    <citation type="journal article" date="2012" name="Genome Biol.">
        <title>Genome and low-iron response of an oceanic diatom adapted to chronic iron limitation.</title>
        <authorList>
            <person name="Lommer M."/>
            <person name="Specht M."/>
            <person name="Roy A.S."/>
            <person name="Kraemer L."/>
            <person name="Andreson R."/>
            <person name="Gutowska M.A."/>
            <person name="Wolf J."/>
            <person name="Bergner S.V."/>
            <person name="Schilhabel M.B."/>
            <person name="Klostermeier U.C."/>
            <person name="Beiko R.G."/>
            <person name="Rosenstiel P."/>
            <person name="Hippler M."/>
            <person name="Laroche J."/>
        </authorList>
    </citation>
    <scope>NUCLEOTIDE SEQUENCE [LARGE SCALE GENOMIC DNA]</scope>
    <source>
        <strain evidence="3 4">CCMP1005</strain>
    </source>
</reference>